<dbReference type="CDD" id="cd14966">
    <property type="entry name" value="7tmD_STE3"/>
    <property type="match status" value="1"/>
</dbReference>
<evidence type="ECO:0000256" key="11">
    <source>
        <dbReference type="SAM" id="Phobius"/>
    </source>
</evidence>
<organism evidence="12 13">
    <name type="scientific">Candida glabrata</name>
    <name type="common">Yeast</name>
    <name type="synonym">Torulopsis glabrata</name>
    <dbReference type="NCBI Taxonomy" id="5478"/>
    <lineage>
        <taxon>Eukaryota</taxon>
        <taxon>Fungi</taxon>
        <taxon>Dikarya</taxon>
        <taxon>Ascomycota</taxon>
        <taxon>Saccharomycotina</taxon>
        <taxon>Saccharomycetes</taxon>
        <taxon>Saccharomycetales</taxon>
        <taxon>Saccharomycetaceae</taxon>
        <taxon>Nakaseomyces</taxon>
    </lineage>
</organism>
<keyword evidence="8 12" id="KW-0675">Receptor</keyword>
<evidence type="ECO:0000256" key="2">
    <source>
        <dbReference type="ARBA" id="ARBA00011085"/>
    </source>
</evidence>
<feature type="region of interest" description="Disordered" evidence="10">
    <location>
        <begin position="431"/>
        <end position="452"/>
    </location>
</feature>
<comment type="caution">
    <text evidence="12">The sequence shown here is derived from an EMBL/GenBank/DDBJ whole genome shotgun (WGS) entry which is preliminary data.</text>
</comment>
<feature type="transmembrane region" description="Helical" evidence="11">
    <location>
        <begin position="36"/>
        <end position="57"/>
    </location>
</feature>
<protein>
    <submittedName>
        <fullName evidence="12">Pheromone a factor receptor</fullName>
    </submittedName>
</protein>
<comment type="similarity">
    <text evidence="2">Belongs to the G-protein coupled receptor 4 family.</text>
</comment>
<accession>A0A0W0CKV7</accession>
<gene>
    <name evidence="12" type="ORF">AO440_004204</name>
</gene>
<comment type="subcellular location">
    <subcellularLocation>
        <location evidence="1">Membrane</location>
        <topology evidence="1">Multi-pass membrane protein</topology>
    </subcellularLocation>
</comment>
<dbReference type="Pfam" id="PF02076">
    <property type="entry name" value="STE3"/>
    <property type="match status" value="1"/>
</dbReference>
<evidence type="ECO:0000256" key="9">
    <source>
        <dbReference type="ARBA" id="ARBA00023224"/>
    </source>
</evidence>
<dbReference type="GO" id="GO:0005886">
    <property type="term" value="C:plasma membrane"/>
    <property type="evidence" value="ECO:0007669"/>
    <property type="project" value="EnsemblFungi"/>
</dbReference>
<dbReference type="PRINTS" id="PR00899">
    <property type="entry name" value="GPCRSTE3"/>
</dbReference>
<keyword evidence="4 11" id="KW-0812">Transmembrane</keyword>
<dbReference type="VEuPathDB" id="FungiDB:GVI51_M08129"/>
<keyword evidence="9" id="KW-0807">Transducer</keyword>
<dbReference type="VEuPathDB" id="FungiDB:B1J91_M08184g"/>
<evidence type="ECO:0000256" key="5">
    <source>
        <dbReference type="ARBA" id="ARBA00022989"/>
    </source>
</evidence>
<dbReference type="Proteomes" id="UP000054886">
    <property type="component" value="Unassembled WGS sequence"/>
</dbReference>
<dbReference type="GO" id="GO:0000755">
    <property type="term" value="P:cytogamy"/>
    <property type="evidence" value="ECO:0007669"/>
    <property type="project" value="EnsemblFungi"/>
</dbReference>
<feature type="transmembrane region" description="Helical" evidence="11">
    <location>
        <begin position="206"/>
        <end position="229"/>
    </location>
</feature>
<evidence type="ECO:0000256" key="8">
    <source>
        <dbReference type="ARBA" id="ARBA00023170"/>
    </source>
</evidence>
<evidence type="ECO:0000256" key="4">
    <source>
        <dbReference type="ARBA" id="ARBA00022692"/>
    </source>
</evidence>
<dbReference type="GO" id="GO:0004933">
    <property type="term" value="F:mating-type a-factor pheromone receptor activity"/>
    <property type="evidence" value="ECO:0007669"/>
    <property type="project" value="EnsemblFungi"/>
</dbReference>
<feature type="transmembrane region" description="Helical" evidence="11">
    <location>
        <begin position="6"/>
        <end position="24"/>
    </location>
</feature>
<feature type="transmembrane region" description="Helical" evidence="11">
    <location>
        <begin position="119"/>
        <end position="141"/>
    </location>
</feature>
<keyword evidence="7 11" id="KW-0472">Membrane</keyword>
<dbReference type="AlphaFoldDB" id="A0A0W0CKV7"/>
<evidence type="ECO:0000256" key="10">
    <source>
        <dbReference type="SAM" id="MobiDB-lite"/>
    </source>
</evidence>
<evidence type="ECO:0000313" key="13">
    <source>
        <dbReference type="Proteomes" id="UP000054886"/>
    </source>
</evidence>
<dbReference type="GO" id="GO:0000750">
    <property type="term" value="P:pheromone-dependent signal transduction involved in conjugation with cellular fusion"/>
    <property type="evidence" value="ECO:0007669"/>
    <property type="project" value="EnsemblFungi"/>
</dbReference>
<dbReference type="GO" id="GO:0005775">
    <property type="term" value="C:vacuolar lumen"/>
    <property type="evidence" value="ECO:0007669"/>
    <property type="project" value="EnsemblFungi"/>
</dbReference>
<name>A0A0W0CKV7_CANGB</name>
<dbReference type="PANTHER" id="PTHR28097:SF1">
    <property type="entry name" value="PHEROMONE A FACTOR RECEPTOR"/>
    <property type="match status" value="1"/>
</dbReference>
<dbReference type="PANTHER" id="PTHR28097">
    <property type="entry name" value="PHEROMONE A FACTOR RECEPTOR"/>
    <property type="match status" value="1"/>
</dbReference>
<feature type="transmembrane region" description="Helical" evidence="11">
    <location>
        <begin position="265"/>
        <end position="286"/>
    </location>
</feature>
<evidence type="ECO:0000256" key="6">
    <source>
        <dbReference type="ARBA" id="ARBA00023040"/>
    </source>
</evidence>
<sequence>MSFESAIIGLCTLGMLALVPPLAWHTKTKNTPAVILIMWLILMDFKCIVNAAIWSGSDFMMKWEGKGWCDIVIKLEVGANVGISCAVTNIIYNLHKILKADNALLKHNSWRKIVQDLSISLLTPIMVMALSYLVQVFRFGIARYYGCLNILSPTWVTTVVYTMWLLIWSSIGAIYAVLVLIVYYRKRKDVKDILYCTNSGLNITRFARLLIFCFLIILVMFPFSIYLFVKDLRQVGTKFSFRATHSKEFWGTILKFDVGHKFVNVWIYVLMSYLVFLIFGLGTDALDMYASFMRLIGLGFTLDKFSAKRDEKNNNRFSAFMESIILHQNSDMQQRYSESLTPTSQDCTFDCEMGNFKDAMFSNKPYHINVKKSYVLNDCVLEKIPQGQYLLSDLYSYDDQITFHQHSANSLGSLGHVYSISYRSEVNSANTNKEIDTEGSSNGSPITRVESG</sequence>
<dbReference type="VEuPathDB" id="FungiDB:CAGL0M08184g"/>
<evidence type="ECO:0000256" key="3">
    <source>
        <dbReference type="ARBA" id="ARBA00022507"/>
    </source>
</evidence>
<keyword evidence="3" id="KW-0589">Pheromone response</keyword>
<keyword evidence="5 11" id="KW-1133">Transmembrane helix</keyword>
<feature type="transmembrane region" description="Helical" evidence="11">
    <location>
        <begin position="161"/>
        <end position="185"/>
    </location>
</feature>
<feature type="compositionally biased region" description="Polar residues" evidence="10">
    <location>
        <begin position="431"/>
        <end position="445"/>
    </location>
</feature>
<reference evidence="12 13" key="1">
    <citation type="submission" date="2015-10" db="EMBL/GenBank/DDBJ databases">
        <title>Draft genomes sequences of Candida glabrata isolates 1A, 1B, 2A, 2B, 3A and 3B.</title>
        <authorList>
            <person name="Haavelsrud O.E."/>
            <person name="Gaustad P."/>
        </authorList>
    </citation>
    <scope>NUCLEOTIDE SEQUENCE [LARGE SCALE GENOMIC DNA]</scope>
    <source>
        <strain evidence="12">910700640</strain>
    </source>
</reference>
<proteinExistence type="inferred from homology"/>
<dbReference type="InterPro" id="IPR001499">
    <property type="entry name" value="GPCR_STE3"/>
</dbReference>
<keyword evidence="6" id="KW-0297">G-protein coupled receptor</keyword>
<evidence type="ECO:0000256" key="7">
    <source>
        <dbReference type="ARBA" id="ARBA00023136"/>
    </source>
</evidence>
<dbReference type="EMBL" id="LLZZ01000117">
    <property type="protein sequence ID" value="KTB04153.1"/>
    <property type="molecule type" value="Genomic_DNA"/>
</dbReference>
<evidence type="ECO:0000256" key="1">
    <source>
        <dbReference type="ARBA" id="ARBA00004141"/>
    </source>
</evidence>
<dbReference type="VEuPathDB" id="FungiDB:GWK60_M08129"/>
<evidence type="ECO:0000313" key="12">
    <source>
        <dbReference type="EMBL" id="KTB04153.1"/>
    </source>
</evidence>